<dbReference type="AlphaFoldDB" id="D7FYD3"/>
<feature type="compositionally biased region" description="Low complexity" evidence="8">
    <location>
        <begin position="322"/>
        <end position="332"/>
    </location>
</feature>
<keyword evidence="2" id="KW-0808">Transferase</keyword>
<dbReference type="EC" id="2.3.2.23" evidence="1"/>
<evidence type="ECO:0000256" key="3">
    <source>
        <dbReference type="ARBA" id="ARBA00022741"/>
    </source>
</evidence>
<proteinExistence type="inferred from homology"/>
<dbReference type="FunFam" id="3.10.110.10:FF:000041">
    <property type="entry name" value="Ubiquitin-conjugating enzyme E2 T"/>
    <property type="match status" value="1"/>
</dbReference>
<keyword evidence="5 7" id="KW-0067">ATP-binding</keyword>
<keyword evidence="4 7" id="KW-0833">Ubl conjugation pathway</keyword>
<dbReference type="InterPro" id="IPR016135">
    <property type="entry name" value="UBQ-conjugating_enzyme/RWD"/>
</dbReference>
<evidence type="ECO:0000313" key="10">
    <source>
        <dbReference type="EMBL" id="CBJ32475.1"/>
    </source>
</evidence>
<evidence type="ECO:0000256" key="1">
    <source>
        <dbReference type="ARBA" id="ARBA00012486"/>
    </source>
</evidence>
<evidence type="ECO:0000256" key="5">
    <source>
        <dbReference type="ARBA" id="ARBA00022840"/>
    </source>
</evidence>
<feature type="compositionally biased region" description="Basic and acidic residues" evidence="8">
    <location>
        <begin position="148"/>
        <end position="157"/>
    </location>
</feature>
<dbReference type="PANTHER" id="PTHR24067">
    <property type="entry name" value="UBIQUITIN-CONJUGATING ENZYME E2"/>
    <property type="match status" value="1"/>
</dbReference>
<dbReference type="Gene3D" id="3.10.110.10">
    <property type="entry name" value="Ubiquitin Conjugating Enzyme"/>
    <property type="match status" value="1"/>
</dbReference>
<dbReference type="SUPFAM" id="SSF54495">
    <property type="entry name" value="UBC-like"/>
    <property type="match status" value="1"/>
</dbReference>
<dbReference type="GO" id="GO:0005524">
    <property type="term" value="F:ATP binding"/>
    <property type="evidence" value="ECO:0007669"/>
    <property type="project" value="UniProtKB-UniRule"/>
</dbReference>
<feature type="compositionally biased region" description="Polar residues" evidence="8">
    <location>
        <begin position="193"/>
        <end position="202"/>
    </location>
</feature>
<evidence type="ECO:0000256" key="4">
    <source>
        <dbReference type="ARBA" id="ARBA00022786"/>
    </source>
</evidence>
<protein>
    <recommendedName>
        <fullName evidence="1">E2 ubiquitin-conjugating enzyme</fullName>
        <ecNumber evidence="1">2.3.2.23</ecNumber>
    </recommendedName>
</protein>
<dbReference type="STRING" id="2880.D7FYD3"/>
<evidence type="ECO:0000256" key="7">
    <source>
        <dbReference type="RuleBase" id="RU362109"/>
    </source>
</evidence>
<dbReference type="InterPro" id="IPR023313">
    <property type="entry name" value="UBQ-conjugating_AS"/>
</dbReference>
<feature type="compositionally biased region" description="Basic and acidic residues" evidence="8">
    <location>
        <begin position="305"/>
        <end position="319"/>
    </location>
</feature>
<dbReference type="InterPro" id="IPR050113">
    <property type="entry name" value="Ub_conjugating_enzyme"/>
</dbReference>
<feature type="compositionally biased region" description="Low complexity" evidence="8">
    <location>
        <begin position="263"/>
        <end position="273"/>
    </location>
</feature>
<dbReference type="eggNOG" id="KOG0417">
    <property type="taxonomic scope" value="Eukaryota"/>
</dbReference>
<dbReference type="OrthoDB" id="7851174at2759"/>
<gene>
    <name evidence="10" type="ORF">Esi_0342_0002</name>
</gene>
<dbReference type="PROSITE" id="PS50127">
    <property type="entry name" value="UBC_2"/>
    <property type="match status" value="1"/>
</dbReference>
<dbReference type="GO" id="GO:0061631">
    <property type="term" value="F:ubiquitin conjugating enzyme activity"/>
    <property type="evidence" value="ECO:0007669"/>
    <property type="project" value="UniProtKB-EC"/>
</dbReference>
<dbReference type="Pfam" id="PF00179">
    <property type="entry name" value="UQ_con"/>
    <property type="match status" value="1"/>
</dbReference>
<feature type="active site" description="Glycyl thioester intermediate" evidence="6">
    <location>
        <position position="88"/>
    </location>
</feature>
<dbReference type="PROSITE" id="PS00183">
    <property type="entry name" value="UBC_1"/>
    <property type="match status" value="1"/>
</dbReference>
<keyword evidence="3 7" id="KW-0547">Nucleotide-binding</keyword>
<organism evidence="10 11">
    <name type="scientific">Ectocarpus siliculosus</name>
    <name type="common">Brown alga</name>
    <name type="synonym">Conferva siliculosa</name>
    <dbReference type="NCBI Taxonomy" id="2880"/>
    <lineage>
        <taxon>Eukaryota</taxon>
        <taxon>Sar</taxon>
        <taxon>Stramenopiles</taxon>
        <taxon>Ochrophyta</taxon>
        <taxon>PX clade</taxon>
        <taxon>Phaeophyceae</taxon>
        <taxon>Ectocarpales</taxon>
        <taxon>Ectocarpaceae</taxon>
        <taxon>Ectocarpus</taxon>
    </lineage>
</organism>
<comment type="similarity">
    <text evidence="7">Belongs to the ubiquitin-conjugating enzyme family.</text>
</comment>
<dbReference type="EMBL" id="FN649760">
    <property type="protein sequence ID" value="CBJ32475.1"/>
    <property type="molecule type" value="Genomic_DNA"/>
</dbReference>
<accession>D7FYD3</accession>
<evidence type="ECO:0000259" key="9">
    <source>
        <dbReference type="PROSITE" id="PS50127"/>
    </source>
</evidence>
<name>D7FYD3_ECTSI</name>
<dbReference type="InParanoid" id="D7FYD3"/>
<keyword evidence="11" id="KW-1185">Reference proteome</keyword>
<feature type="domain" description="UBC core" evidence="9">
    <location>
        <begin position="4"/>
        <end position="154"/>
    </location>
</feature>
<evidence type="ECO:0000256" key="6">
    <source>
        <dbReference type="PROSITE-ProRule" id="PRU10133"/>
    </source>
</evidence>
<dbReference type="InterPro" id="IPR000608">
    <property type="entry name" value="UBC"/>
</dbReference>
<dbReference type="SMART" id="SM00212">
    <property type="entry name" value="UBCc"/>
    <property type="match status" value="1"/>
</dbReference>
<evidence type="ECO:0000313" key="11">
    <source>
        <dbReference type="Proteomes" id="UP000002630"/>
    </source>
</evidence>
<reference evidence="10 11" key="1">
    <citation type="journal article" date="2010" name="Nature">
        <title>The Ectocarpus genome and the independent evolution of multicellularity in brown algae.</title>
        <authorList>
            <person name="Cock J.M."/>
            <person name="Sterck L."/>
            <person name="Rouze P."/>
            <person name="Scornet D."/>
            <person name="Allen A.E."/>
            <person name="Amoutzias G."/>
            <person name="Anthouard V."/>
            <person name="Artiguenave F."/>
            <person name="Aury J.M."/>
            <person name="Badger J.H."/>
            <person name="Beszteri B."/>
            <person name="Billiau K."/>
            <person name="Bonnet E."/>
            <person name="Bothwell J.H."/>
            <person name="Bowler C."/>
            <person name="Boyen C."/>
            <person name="Brownlee C."/>
            <person name="Carrano C.J."/>
            <person name="Charrier B."/>
            <person name="Cho G.Y."/>
            <person name="Coelho S.M."/>
            <person name="Collen J."/>
            <person name="Corre E."/>
            <person name="Da Silva C."/>
            <person name="Delage L."/>
            <person name="Delaroque N."/>
            <person name="Dittami S.M."/>
            <person name="Doulbeau S."/>
            <person name="Elias M."/>
            <person name="Farnham G."/>
            <person name="Gachon C.M."/>
            <person name="Gschloessl B."/>
            <person name="Heesch S."/>
            <person name="Jabbari K."/>
            <person name="Jubin C."/>
            <person name="Kawai H."/>
            <person name="Kimura K."/>
            <person name="Kloareg B."/>
            <person name="Kupper F.C."/>
            <person name="Lang D."/>
            <person name="Le Bail A."/>
            <person name="Leblanc C."/>
            <person name="Lerouge P."/>
            <person name="Lohr M."/>
            <person name="Lopez P.J."/>
            <person name="Martens C."/>
            <person name="Maumus F."/>
            <person name="Michel G."/>
            <person name="Miranda-Saavedra D."/>
            <person name="Morales J."/>
            <person name="Moreau H."/>
            <person name="Motomura T."/>
            <person name="Nagasato C."/>
            <person name="Napoli C.A."/>
            <person name="Nelson D.R."/>
            <person name="Nyvall-Collen P."/>
            <person name="Peters A.F."/>
            <person name="Pommier C."/>
            <person name="Potin P."/>
            <person name="Poulain J."/>
            <person name="Quesneville H."/>
            <person name="Read B."/>
            <person name="Rensing S.A."/>
            <person name="Ritter A."/>
            <person name="Rousvoal S."/>
            <person name="Samanta M."/>
            <person name="Samson G."/>
            <person name="Schroeder D.C."/>
            <person name="Segurens B."/>
            <person name="Strittmatter M."/>
            <person name="Tonon T."/>
            <person name="Tregear J.W."/>
            <person name="Valentin K."/>
            <person name="von Dassow P."/>
            <person name="Yamagishi T."/>
            <person name="Van de Peer Y."/>
            <person name="Wincker P."/>
        </authorList>
    </citation>
    <scope>NUCLEOTIDE SEQUENCE [LARGE SCALE GENOMIC DNA]</scope>
    <source>
        <strain evidence="11">Ec32 / CCAP1310/4</strain>
    </source>
</reference>
<evidence type="ECO:0000256" key="2">
    <source>
        <dbReference type="ARBA" id="ARBA00022679"/>
    </source>
</evidence>
<sequence length="355" mass="36864">MAGVGLVRLGKELKMLTDEPPPGVCAWPVDDCITHLQAQIQGPEDTPYERGTFLLELKIPDRYPFEPPKVRFVTPIYHPNIDSGGRICLDTLKMRPAGSWAPSMNVPTLLTTIRLLMAHPNGDDGLMPDITELFLKNPSRFADVARAHVEEHARQDKPSPATGKAAAPTERQAAEDTAAAPRGGEEGKAGKTSVPSIATTSRDSGRPSAVGEKLGSLSPDKNSRSRETSVKTAAAAAGNDEVGKVSDGGVRSPPSPTGGDGNGTAAASSAAEGDGSDDSHAGKGKGPAAAAQKPPDDDNDSSSNTRRDSCVENGGRAESDGDGASSDDGAWSDSEDDDDDRTGGATSNKRARTAM</sequence>
<feature type="region of interest" description="Disordered" evidence="8">
    <location>
        <begin position="148"/>
        <end position="355"/>
    </location>
</feature>
<evidence type="ECO:0000256" key="8">
    <source>
        <dbReference type="SAM" id="MobiDB-lite"/>
    </source>
</evidence>
<dbReference type="CDD" id="cd23805">
    <property type="entry name" value="UBCc_UBE2T"/>
    <property type="match status" value="1"/>
</dbReference>
<dbReference type="Proteomes" id="UP000002630">
    <property type="component" value="Unassembled WGS sequence"/>
</dbReference>